<evidence type="ECO:0000313" key="4">
    <source>
        <dbReference type="EMBL" id="AAB86805.1"/>
    </source>
</evidence>
<dbReference type="Pfam" id="PF01494">
    <property type="entry name" value="FAD_binding_3"/>
    <property type="match status" value="1"/>
</dbReference>
<dbReference type="Pfam" id="PF21274">
    <property type="entry name" value="Rng_hyd_C"/>
    <property type="match status" value="1"/>
</dbReference>
<dbReference type="Gene3D" id="3.50.50.60">
    <property type="entry name" value="FAD/NAD(P)-binding domain"/>
    <property type="match status" value="1"/>
</dbReference>
<geneLocation type="plasmid" evidence="4">
    <name>pIJB1</name>
</geneLocation>
<dbReference type="PANTHER" id="PTHR43004">
    <property type="entry name" value="TRK SYSTEM POTASSIUM UPTAKE PROTEIN"/>
    <property type="match status" value="1"/>
</dbReference>
<gene>
    <name evidence="4" type="primary">IJBB</name>
</gene>
<keyword evidence="1" id="KW-0285">Flavoprotein</keyword>
<protein>
    <submittedName>
        <fullName evidence="4">2,4-dichlorophenol hydroxylase</fullName>
    </submittedName>
</protein>
<dbReference type="GO" id="GO:0016709">
    <property type="term" value="F:oxidoreductase activity, acting on paired donors, with incorporation or reduction of molecular oxygen, NAD(P)H as one donor, and incorporation of one atom of oxygen"/>
    <property type="evidence" value="ECO:0007669"/>
    <property type="project" value="UniProtKB-ARBA"/>
</dbReference>
<keyword evidence="2" id="KW-0274">FAD</keyword>
<dbReference type="InterPro" id="IPR002938">
    <property type="entry name" value="FAD-bd"/>
</dbReference>
<evidence type="ECO:0000256" key="2">
    <source>
        <dbReference type="ARBA" id="ARBA00022827"/>
    </source>
</evidence>
<keyword evidence="4" id="KW-0614">Plasmid</keyword>
<dbReference type="AlphaFoldDB" id="O34025"/>
<accession>O34025</accession>
<evidence type="ECO:0000259" key="3">
    <source>
        <dbReference type="Pfam" id="PF01494"/>
    </source>
</evidence>
<dbReference type="InterPro" id="IPR036188">
    <property type="entry name" value="FAD/NAD-bd_sf"/>
</dbReference>
<dbReference type="PANTHER" id="PTHR43004:SF8">
    <property type="entry name" value="FAD-BINDING DOMAIN-CONTAINING PROTEIN-RELATED"/>
    <property type="match status" value="1"/>
</dbReference>
<dbReference type="PRINTS" id="PR00420">
    <property type="entry name" value="RNGMNOXGNASE"/>
</dbReference>
<dbReference type="SUPFAM" id="SSF51905">
    <property type="entry name" value="FAD/NAD(P)-binding domain"/>
    <property type="match status" value="1"/>
</dbReference>
<dbReference type="InterPro" id="IPR050641">
    <property type="entry name" value="RIFMO-like"/>
</dbReference>
<evidence type="ECO:0000256" key="1">
    <source>
        <dbReference type="ARBA" id="ARBA00022630"/>
    </source>
</evidence>
<dbReference type="EMBL" id="U88192">
    <property type="protein sequence ID" value="AAB86805.1"/>
    <property type="molecule type" value="Genomic_DNA"/>
</dbReference>
<dbReference type="Gene3D" id="3.40.30.120">
    <property type="match status" value="1"/>
</dbReference>
<name>O34025_BURCE</name>
<proteinExistence type="predicted"/>
<feature type="domain" description="FAD-binding" evidence="3">
    <location>
        <begin position="10"/>
        <end position="373"/>
    </location>
</feature>
<dbReference type="Gene3D" id="3.30.9.10">
    <property type="entry name" value="D-Amino Acid Oxidase, subunit A, domain 2"/>
    <property type="match status" value="1"/>
</dbReference>
<sequence length="590" mass="64722">MSEKATVIELDVLVVVGSGPRGAASTLLLATYGVKTLCVSKYATTSRTPRSHITNQRTMEVMRDLGLELECEAMASPAELMGENVYCTSLVGDELGRVLTWGTHPQRRADYELASPTHMCDLPQNLLEPIMINHAVRRGVDVRFHTEFGSLKQDETGVTATVRDHLLDRQYDIRAKYLIGADGANSQVVDQVGLPVEGKMGVSGSINVVFEADLTKYVGHRPSVLYWVIQPGSSVGDLGIGVIRMVRPWNKWLCIWGYDIAGGTPAVDEAHARQIVHSLLGDSTIPVKIESTSTWTVNDMYATRLFDNRVFCMGDAVHRHPPTNGLGSNTSIQDAFNLCWKLSHVLQGKAGPELLATYNEERAPVARQVVQRANKSLGDFPPILAALGLFNTKDPDQMQRNIARLKKEQSNEPHQEHGAALPAAIQGTQYVYNAHGVEMNQRYQSAAIVPDGTPDPGFRRDSELYQPQLIARPGAPVPHVWVNTHGRPVSTLDLCGKGRFSLLSGIAGSPWVEAAAHAAESLGIDLDVHIIGPGQELEDLYGDFARVREIEESGALLVRPDNFICWRAMRWQEGSGDELRAALKRALSVH</sequence>
<reference evidence="4" key="1">
    <citation type="submission" date="1997-02" db="EMBL/GenBank/DDBJ databases">
        <title>Cloning and Sequence Analysis of IJBB, the 2,4-DCP Hydroxylase from Burkholeria Cepacia Strain 2a.</title>
        <authorList>
            <person name="Maclean K.N."/>
            <person name="McClure N.C."/>
            <person name="Bustin S.A."/>
            <person name="Smith A.R.W."/>
        </authorList>
    </citation>
    <scope>NUCLEOTIDE SEQUENCE</scope>
    <source>
        <strain evidence="4">2a</strain>
        <plasmid evidence="4">pIJB1</plasmid>
    </source>
</reference>
<organism evidence="4">
    <name type="scientific">Burkholderia cepacia</name>
    <name type="common">Pseudomonas cepacia</name>
    <dbReference type="NCBI Taxonomy" id="292"/>
    <lineage>
        <taxon>Bacteria</taxon>
        <taxon>Pseudomonadati</taxon>
        <taxon>Pseudomonadota</taxon>
        <taxon>Betaproteobacteria</taxon>
        <taxon>Burkholderiales</taxon>
        <taxon>Burkholderiaceae</taxon>
        <taxon>Burkholderia</taxon>
        <taxon>Burkholderia cepacia complex</taxon>
    </lineage>
</organism>
<dbReference type="GO" id="GO:0071949">
    <property type="term" value="F:FAD binding"/>
    <property type="evidence" value="ECO:0007669"/>
    <property type="project" value="InterPro"/>
</dbReference>